<comment type="caution">
    <text evidence="8">The sequence shown here is derived from an EMBL/GenBank/DDBJ whole genome shotgun (WGS) entry which is preliminary data.</text>
</comment>
<feature type="transmembrane region" description="Helical" evidence="6">
    <location>
        <begin position="173"/>
        <end position="197"/>
    </location>
</feature>
<dbReference type="SUPFAM" id="SSF103473">
    <property type="entry name" value="MFS general substrate transporter"/>
    <property type="match status" value="1"/>
</dbReference>
<proteinExistence type="predicted"/>
<evidence type="ECO:0000256" key="4">
    <source>
        <dbReference type="ARBA" id="ARBA00022989"/>
    </source>
</evidence>
<dbReference type="PROSITE" id="PS50850">
    <property type="entry name" value="MFS"/>
    <property type="match status" value="1"/>
</dbReference>
<keyword evidence="3 6" id="KW-0812">Transmembrane</keyword>
<feature type="transmembrane region" description="Helical" evidence="6">
    <location>
        <begin position="109"/>
        <end position="131"/>
    </location>
</feature>
<reference evidence="8 9" key="1">
    <citation type="submission" date="2024-09" db="EMBL/GenBank/DDBJ databases">
        <authorList>
            <person name="Sun Q."/>
            <person name="Mori K."/>
        </authorList>
    </citation>
    <scope>NUCLEOTIDE SEQUENCE [LARGE SCALE GENOMIC DNA]</scope>
    <source>
        <strain evidence="8 9">NCAIM B.02301</strain>
    </source>
</reference>
<keyword evidence="2" id="KW-0813">Transport</keyword>
<feature type="transmembrane region" description="Helical" evidence="6">
    <location>
        <begin position="143"/>
        <end position="167"/>
    </location>
</feature>
<feature type="transmembrane region" description="Helical" evidence="6">
    <location>
        <begin position="51"/>
        <end position="71"/>
    </location>
</feature>
<evidence type="ECO:0000259" key="7">
    <source>
        <dbReference type="PROSITE" id="PS50850"/>
    </source>
</evidence>
<feature type="transmembrane region" description="Helical" evidence="6">
    <location>
        <begin position="21"/>
        <end position="45"/>
    </location>
</feature>
<dbReference type="InterPro" id="IPR036259">
    <property type="entry name" value="MFS_trans_sf"/>
</dbReference>
<feature type="transmembrane region" description="Helical" evidence="6">
    <location>
        <begin position="256"/>
        <end position="274"/>
    </location>
</feature>
<evidence type="ECO:0000256" key="2">
    <source>
        <dbReference type="ARBA" id="ARBA00022448"/>
    </source>
</evidence>
<evidence type="ECO:0000256" key="6">
    <source>
        <dbReference type="SAM" id="Phobius"/>
    </source>
</evidence>
<keyword evidence="9" id="KW-1185">Reference proteome</keyword>
<dbReference type="Gene3D" id="1.20.1250.20">
    <property type="entry name" value="MFS general substrate transporter like domains"/>
    <property type="match status" value="1"/>
</dbReference>
<feature type="transmembrane region" description="Helical" evidence="6">
    <location>
        <begin position="83"/>
        <end position="103"/>
    </location>
</feature>
<dbReference type="Pfam" id="PF07690">
    <property type="entry name" value="MFS_1"/>
    <property type="match status" value="1"/>
</dbReference>
<evidence type="ECO:0000313" key="9">
    <source>
        <dbReference type="Proteomes" id="UP001589833"/>
    </source>
</evidence>
<evidence type="ECO:0000256" key="3">
    <source>
        <dbReference type="ARBA" id="ARBA00022692"/>
    </source>
</evidence>
<dbReference type="InterPro" id="IPR011701">
    <property type="entry name" value="MFS"/>
</dbReference>
<accession>A0ABV6NBD2</accession>
<evidence type="ECO:0000256" key="1">
    <source>
        <dbReference type="ARBA" id="ARBA00004651"/>
    </source>
</evidence>
<dbReference type="Proteomes" id="UP001589833">
    <property type="component" value="Unassembled WGS sequence"/>
</dbReference>
<protein>
    <submittedName>
        <fullName evidence="8">MFS transporter</fullName>
    </submittedName>
</protein>
<feature type="transmembrane region" description="Helical" evidence="6">
    <location>
        <begin position="286"/>
        <end position="306"/>
    </location>
</feature>
<evidence type="ECO:0000256" key="5">
    <source>
        <dbReference type="ARBA" id="ARBA00023136"/>
    </source>
</evidence>
<dbReference type="RefSeq" id="WP_273841213.1">
    <property type="nucleotide sequence ID" value="NZ_JAQQWT010000003.1"/>
</dbReference>
<feature type="domain" description="Major facilitator superfamily (MFS) profile" evidence="7">
    <location>
        <begin position="1"/>
        <end position="202"/>
    </location>
</feature>
<feature type="transmembrane region" description="Helical" evidence="6">
    <location>
        <begin position="312"/>
        <end position="336"/>
    </location>
</feature>
<dbReference type="InterPro" id="IPR052528">
    <property type="entry name" value="Sugar_transport-like"/>
</dbReference>
<dbReference type="PANTHER" id="PTHR23526">
    <property type="entry name" value="INTEGRAL MEMBRANE TRANSPORT PROTEIN-RELATED"/>
    <property type="match status" value="1"/>
</dbReference>
<organism evidence="8 9">
    <name type="scientific">Halalkalibacter alkalisediminis</name>
    <dbReference type="NCBI Taxonomy" id="935616"/>
    <lineage>
        <taxon>Bacteria</taxon>
        <taxon>Bacillati</taxon>
        <taxon>Bacillota</taxon>
        <taxon>Bacilli</taxon>
        <taxon>Bacillales</taxon>
        <taxon>Bacillaceae</taxon>
        <taxon>Halalkalibacter</taxon>
    </lineage>
</organism>
<name>A0ABV6NBD2_9BACI</name>
<gene>
    <name evidence="8" type="ORF">ACFFH4_03385</name>
</gene>
<sequence length="432" mass="48173">MNKSVLKKVIGDIEVTRDLTLLLVIGGLYALSFALSNTFVNVYLWKQSGEFVDIALYNLGSVVMQPFAFILAGRIAKKVDRVIVLRGGVITLSIFFSTVLFLGEHANEYLLLLGALIGTGIGFYWLAFNVLTFEITEPETRDFFNGFLGLLTSFAGMIGPILAGVIITRMEQFTGYTVIFTISLSLFVAAVLTSFLLQRRSAEGQFYFRRILKERKNNSNWRQITRAHFFQGLREGTFVFVIVVWVYIATGSELAIGTYGLVASAVQFVAYYIITRVIKPTFRKKLILIGGMILYAAIFLIVIGELTFTKLIMYGVVVSIAYPMLLVPYVSLTFDVIGKGWKAAEMRVEYIVVRELFVNSGRIVSVLAFLATITFFSEEKGIPVLLLILGAGHAVIYFFVRHVRFKDGKGGESYTFARQKGGDGDSTSETRV</sequence>
<dbReference type="InterPro" id="IPR020846">
    <property type="entry name" value="MFS_dom"/>
</dbReference>
<feature type="transmembrane region" description="Helical" evidence="6">
    <location>
        <begin position="232"/>
        <end position="250"/>
    </location>
</feature>
<keyword evidence="4 6" id="KW-1133">Transmembrane helix</keyword>
<dbReference type="EMBL" id="JBHLTR010000004">
    <property type="protein sequence ID" value="MFC0558091.1"/>
    <property type="molecule type" value="Genomic_DNA"/>
</dbReference>
<comment type="subcellular location">
    <subcellularLocation>
        <location evidence="1">Cell membrane</location>
        <topology evidence="1">Multi-pass membrane protein</topology>
    </subcellularLocation>
</comment>
<dbReference type="PANTHER" id="PTHR23526:SF2">
    <property type="entry name" value="MAJOR FACILITATOR SUPERFAMILY (MFS) PROFILE DOMAIN-CONTAINING PROTEIN"/>
    <property type="match status" value="1"/>
</dbReference>
<feature type="transmembrane region" description="Helical" evidence="6">
    <location>
        <begin position="382"/>
        <end position="400"/>
    </location>
</feature>
<keyword evidence="5 6" id="KW-0472">Membrane</keyword>
<evidence type="ECO:0000313" key="8">
    <source>
        <dbReference type="EMBL" id="MFC0558091.1"/>
    </source>
</evidence>
<feature type="transmembrane region" description="Helical" evidence="6">
    <location>
        <begin position="356"/>
        <end position="376"/>
    </location>
</feature>